<evidence type="ECO:0000256" key="2">
    <source>
        <dbReference type="ARBA" id="ARBA00004134"/>
    </source>
</evidence>
<reference evidence="14" key="1">
    <citation type="submission" date="2023-06" db="EMBL/GenBank/DDBJ databases">
        <title>Genome-scale phylogeny and comparative genomics of the fungal order Sordariales.</title>
        <authorList>
            <consortium name="Lawrence Berkeley National Laboratory"/>
            <person name="Hensen N."/>
            <person name="Bonometti L."/>
            <person name="Westerberg I."/>
            <person name="Brannstrom I.O."/>
            <person name="Guillou S."/>
            <person name="Cros-Aarteil S."/>
            <person name="Calhoun S."/>
            <person name="Haridas S."/>
            <person name="Kuo A."/>
            <person name="Mondo S."/>
            <person name="Pangilinan J."/>
            <person name="Riley R."/>
            <person name="Labutti K."/>
            <person name="Andreopoulos B."/>
            <person name="Lipzen A."/>
            <person name="Chen C."/>
            <person name="Yanf M."/>
            <person name="Daum C."/>
            <person name="Ng V."/>
            <person name="Clum A."/>
            <person name="Steindorff A."/>
            <person name="Ohm R."/>
            <person name="Martin F."/>
            <person name="Silar P."/>
            <person name="Natvig D."/>
            <person name="Lalanne C."/>
            <person name="Gautier V."/>
            <person name="Ament-Velasquez S.L."/>
            <person name="Kruys A."/>
            <person name="Hutchinson M.I."/>
            <person name="Powell A.J."/>
            <person name="Barry K."/>
            <person name="Miller A.N."/>
            <person name="Grigoriev I.V."/>
            <person name="Debuchy R."/>
            <person name="Gladieux P."/>
            <person name="Thoren M.H."/>
            <person name="Johannesson H."/>
        </authorList>
    </citation>
    <scope>NUCLEOTIDE SEQUENCE</scope>
    <source>
        <strain evidence="14">CBS 307.81</strain>
    </source>
</reference>
<dbReference type="GO" id="GO:0030479">
    <property type="term" value="C:actin cortical patch"/>
    <property type="evidence" value="ECO:0007669"/>
    <property type="project" value="UniProtKB-SubCell"/>
</dbReference>
<evidence type="ECO:0000256" key="3">
    <source>
        <dbReference type="ARBA" id="ARBA00004413"/>
    </source>
</evidence>
<evidence type="ECO:0000256" key="9">
    <source>
        <dbReference type="ARBA" id="ARBA00023203"/>
    </source>
</evidence>
<dbReference type="GO" id="GO:0005509">
    <property type="term" value="F:calcium ion binding"/>
    <property type="evidence" value="ECO:0007669"/>
    <property type="project" value="InterPro"/>
</dbReference>
<dbReference type="SUPFAM" id="SSF47473">
    <property type="entry name" value="EF-hand"/>
    <property type="match status" value="2"/>
</dbReference>
<feature type="domain" description="EH" evidence="12">
    <location>
        <begin position="219"/>
        <end position="287"/>
    </location>
</feature>
<dbReference type="SMART" id="SM00027">
    <property type="entry name" value="EH"/>
    <property type="match status" value="2"/>
</dbReference>
<dbReference type="PANTHER" id="PTHR11216:SF170">
    <property type="entry name" value="DYNAMIN ASSOCIATED PROTEIN 160, ISOFORM D"/>
    <property type="match status" value="1"/>
</dbReference>
<feature type="domain" description="EH" evidence="12">
    <location>
        <begin position="360"/>
        <end position="439"/>
    </location>
</feature>
<keyword evidence="10" id="KW-0963">Cytoplasm</keyword>
<feature type="domain" description="EF-hand" evidence="13">
    <location>
        <begin position="393"/>
        <end position="428"/>
    </location>
</feature>
<keyword evidence="9" id="KW-0009">Actin-binding</keyword>
<dbReference type="GO" id="GO:0005886">
    <property type="term" value="C:plasma membrane"/>
    <property type="evidence" value="ECO:0007669"/>
    <property type="project" value="UniProtKB-SubCell"/>
</dbReference>
<evidence type="ECO:0000256" key="5">
    <source>
        <dbReference type="ARBA" id="ARBA00022583"/>
    </source>
</evidence>
<dbReference type="GO" id="GO:0016197">
    <property type="term" value="P:endosomal transport"/>
    <property type="evidence" value="ECO:0007669"/>
    <property type="project" value="TreeGrafter"/>
</dbReference>
<evidence type="ECO:0000256" key="6">
    <source>
        <dbReference type="ARBA" id="ARBA00022753"/>
    </source>
</evidence>
<protein>
    <submittedName>
        <fullName evidence="14">Uncharacterized protein</fullName>
    </submittedName>
</protein>
<dbReference type="SMART" id="SM00054">
    <property type="entry name" value="EFh"/>
    <property type="match status" value="5"/>
</dbReference>
<dbReference type="EMBL" id="JAULSY010000078">
    <property type="protein sequence ID" value="KAK0667053.1"/>
    <property type="molecule type" value="Genomic_DNA"/>
</dbReference>
<dbReference type="PROSITE" id="PS00018">
    <property type="entry name" value="EF_HAND_1"/>
    <property type="match status" value="1"/>
</dbReference>
<organism evidence="14 15">
    <name type="scientific">Cercophora samala</name>
    <dbReference type="NCBI Taxonomy" id="330535"/>
    <lineage>
        <taxon>Eukaryota</taxon>
        <taxon>Fungi</taxon>
        <taxon>Dikarya</taxon>
        <taxon>Ascomycota</taxon>
        <taxon>Pezizomycotina</taxon>
        <taxon>Sordariomycetes</taxon>
        <taxon>Sordariomycetidae</taxon>
        <taxon>Sordariales</taxon>
        <taxon>Lasiosphaeriaceae</taxon>
        <taxon>Cercophora</taxon>
    </lineage>
</organism>
<comment type="subcellular location">
    <subcellularLocation>
        <location evidence="3">Cell membrane</location>
        <topology evidence="3">Peripheral membrane protein</topology>
        <orientation evidence="3">Cytoplasmic side</orientation>
    </subcellularLocation>
    <subcellularLocation>
        <location evidence="2">Cytoplasm</location>
        <location evidence="2">Cytoskeleton</location>
        <location evidence="2">Actin patch</location>
    </subcellularLocation>
    <subcellularLocation>
        <location evidence="1">Endosome membrane</location>
        <topology evidence="1">Peripheral membrane protein</topology>
        <orientation evidence="1">Cytoplasmic side</orientation>
    </subcellularLocation>
</comment>
<comment type="function">
    <text evidence="11">Component of the PAN1 actin cytoskeleton-regulatory complex required for the internalization of endosomes during actin-coupled endocytosis. The complex links the site of endocytosis to the cell membrane-associated actin cytoskeleton. Mediates uptake of external molecules and vacuolar degradation of plasma membrane proteins. Plays a role in the proper organization of the cell membrane-associated actin cytoskeleton and promotes its destabilization.</text>
</comment>
<proteinExistence type="predicted"/>
<dbReference type="InterPro" id="IPR000261">
    <property type="entry name" value="EH_dom"/>
</dbReference>
<dbReference type="CDD" id="cd00052">
    <property type="entry name" value="EH"/>
    <property type="match status" value="3"/>
</dbReference>
<dbReference type="PROSITE" id="PS50222">
    <property type="entry name" value="EF_HAND_2"/>
    <property type="match status" value="3"/>
</dbReference>
<dbReference type="GO" id="GO:0003779">
    <property type="term" value="F:actin binding"/>
    <property type="evidence" value="ECO:0007669"/>
    <property type="project" value="UniProtKB-KW"/>
</dbReference>
<dbReference type="InterPro" id="IPR018247">
    <property type="entry name" value="EF_Hand_1_Ca_BS"/>
</dbReference>
<evidence type="ECO:0000256" key="4">
    <source>
        <dbReference type="ARBA" id="ARBA00011159"/>
    </source>
</evidence>
<dbReference type="GO" id="GO:0010008">
    <property type="term" value="C:endosome membrane"/>
    <property type="evidence" value="ECO:0007669"/>
    <property type="project" value="UniProtKB-SubCell"/>
</dbReference>
<dbReference type="PROSITE" id="PS50031">
    <property type="entry name" value="EH"/>
    <property type="match status" value="3"/>
</dbReference>
<dbReference type="Proteomes" id="UP001174997">
    <property type="component" value="Unassembled WGS sequence"/>
</dbReference>
<evidence type="ECO:0000256" key="8">
    <source>
        <dbReference type="ARBA" id="ARBA00023054"/>
    </source>
</evidence>
<keyword evidence="7" id="KW-0106">Calcium</keyword>
<keyword evidence="15" id="KW-1185">Reference proteome</keyword>
<feature type="domain" description="EF-hand" evidence="13">
    <location>
        <begin position="318"/>
        <end position="353"/>
    </location>
</feature>
<evidence type="ECO:0000313" key="15">
    <source>
        <dbReference type="Proteomes" id="UP001174997"/>
    </source>
</evidence>
<keyword evidence="8" id="KW-0175">Coiled coil</keyword>
<name>A0AA39ZA28_9PEZI</name>
<sequence>MATIDELVCGLTGDVRKAMETVAVCCRSCREARSNLLPVTGELAQLEFMLELWREDRKDVDDCAIPEDVHDQAFAAILDCTKTTAKIHQTLPGSKSRGSGGVKKWTSEKKAEVNGLRELLRAQWHAVHMALDAVALLAGKRVKSPMAQVSVTVHDISSDSEEVIEPCTAVRPSSASEDQELVIVQNSQSLTPATGTAINNAESQVTSLNINPYMKRESPTSQWDTVFERLDQDGNGVITGDEAVPFFQQFNLPSSILGEVWGQADEDNKGYLTKTQFCTAMQLVQQARRDQLFDELDTGGKGYLLGTEASPFFEQSCLPVETLGRIWQQVDQNNKGFLTREEFGTVLDLIRRERVVDLDDKERFCRVFDQIDVDGKGVISGEEASLFLKNSRLPDLVLGQIWELADVDGDGYLDKDEFAIAMHLIKRQKMGVERLPKVVISGVRFFDT</sequence>
<evidence type="ECO:0000259" key="13">
    <source>
        <dbReference type="PROSITE" id="PS50222"/>
    </source>
</evidence>
<dbReference type="InterPro" id="IPR011992">
    <property type="entry name" value="EF-hand-dom_pair"/>
</dbReference>
<dbReference type="PANTHER" id="PTHR11216">
    <property type="entry name" value="EH DOMAIN"/>
    <property type="match status" value="1"/>
</dbReference>
<dbReference type="AlphaFoldDB" id="A0AA39ZA28"/>
<dbReference type="Gene3D" id="1.10.238.10">
    <property type="entry name" value="EF-hand"/>
    <property type="match status" value="3"/>
</dbReference>
<dbReference type="InterPro" id="IPR002048">
    <property type="entry name" value="EF_hand_dom"/>
</dbReference>
<dbReference type="Pfam" id="PF12763">
    <property type="entry name" value="EH"/>
    <property type="match status" value="3"/>
</dbReference>
<evidence type="ECO:0000313" key="14">
    <source>
        <dbReference type="EMBL" id="KAK0667053.1"/>
    </source>
</evidence>
<gene>
    <name evidence="14" type="ORF">QBC41DRAFT_324755</name>
</gene>
<evidence type="ECO:0000256" key="11">
    <source>
        <dbReference type="ARBA" id="ARBA00025194"/>
    </source>
</evidence>
<evidence type="ECO:0000256" key="7">
    <source>
        <dbReference type="ARBA" id="ARBA00022837"/>
    </source>
</evidence>
<feature type="domain" description="EF-hand" evidence="13">
    <location>
        <begin position="218"/>
        <end position="253"/>
    </location>
</feature>
<accession>A0AA39ZA28</accession>
<comment type="subunit">
    <text evidence="4">Component of the PAN1 actin cytoskeleton-regulatory complex.</text>
</comment>
<evidence type="ECO:0000259" key="12">
    <source>
        <dbReference type="PROSITE" id="PS50031"/>
    </source>
</evidence>
<dbReference type="GO" id="GO:0006897">
    <property type="term" value="P:endocytosis"/>
    <property type="evidence" value="ECO:0007669"/>
    <property type="project" value="UniProtKB-KW"/>
</dbReference>
<feature type="domain" description="EH" evidence="12">
    <location>
        <begin position="285"/>
        <end position="350"/>
    </location>
</feature>
<comment type="caution">
    <text evidence="14">The sequence shown here is derived from an EMBL/GenBank/DDBJ whole genome shotgun (WGS) entry which is preliminary data.</text>
</comment>
<evidence type="ECO:0000256" key="1">
    <source>
        <dbReference type="ARBA" id="ARBA00004125"/>
    </source>
</evidence>
<evidence type="ECO:0000256" key="10">
    <source>
        <dbReference type="ARBA" id="ARBA00023212"/>
    </source>
</evidence>
<keyword evidence="6" id="KW-0967">Endosome</keyword>
<keyword evidence="5" id="KW-0254">Endocytosis</keyword>
<keyword evidence="10" id="KW-0206">Cytoskeleton</keyword>